<dbReference type="AlphaFoldDB" id="A0A9D5C8Q7"/>
<evidence type="ECO:0000313" key="2">
    <source>
        <dbReference type="EMBL" id="KAJ0968529.1"/>
    </source>
</evidence>
<reference evidence="2" key="2">
    <citation type="journal article" date="2022" name="Hortic Res">
        <title>The genome of Dioscorea zingiberensis sheds light on the biosynthesis, origin and evolution of the medicinally important diosgenin saponins.</title>
        <authorList>
            <person name="Li Y."/>
            <person name="Tan C."/>
            <person name="Li Z."/>
            <person name="Guo J."/>
            <person name="Li S."/>
            <person name="Chen X."/>
            <person name="Wang C."/>
            <person name="Dai X."/>
            <person name="Yang H."/>
            <person name="Song W."/>
            <person name="Hou L."/>
            <person name="Xu J."/>
            <person name="Tong Z."/>
            <person name="Xu A."/>
            <person name="Yuan X."/>
            <person name="Wang W."/>
            <person name="Yang Q."/>
            <person name="Chen L."/>
            <person name="Sun Z."/>
            <person name="Wang K."/>
            <person name="Pan B."/>
            <person name="Chen J."/>
            <person name="Bao Y."/>
            <person name="Liu F."/>
            <person name="Qi X."/>
            <person name="Gang D.R."/>
            <person name="Wen J."/>
            <person name="Li J."/>
        </authorList>
    </citation>
    <scope>NUCLEOTIDE SEQUENCE</scope>
    <source>
        <strain evidence="2">Dzin_1.0</strain>
    </source>
</reference>
<comment type="caution">
    <text evidence="2">The sequence shown here is derived from an EMBL/GenBank/DDBJ whole genome shotgun (WGS) entry which is preliminary data.</text>
</comment>
<dbReference type="InterPro" id="IPR006050">
    <property type="entry name" value="DNA_photolyase_N"/>
</dbReference>
<dbReference type="InterPro" id="IPR014729">
    <property type="entry name" value="Rossmann-like_a/b/a_fold"/>
</dbReference>
<dbReference type="SUPFAM" id="SSF52425">
    <property type="entry name" value="Cryptochrome/photolyase, N-terminal domain"/>
    <property type="match status" value="1"/>
</dbReference>
<name>A0A9D5C8Q7_9LILI</name>
<dbReference type="PANTHER" id="PTHR47832:SF1">
    <property type="entry name" value="DNA PHOTOLYASE"/>
    <property type="match status" value="1"/>
</dbReference>
<dbReference type="PROSITE" id="PS51645">
    <property type="entry name" value="PHR_CRY_ALPHA_BETA"/>
    <property type="match status" value="1"/>
</dbReference>
<evidence type="ECO:0000259" key="1">
    <source>
        <dbReference type="PROSITE" id="PS51645"/>
    </source>
</evidence>
<dbReference type="OrthoDB" id="408373at2759"/>
<sequence length="736" mass="82668">MALALLSLSPIPSFRRHCRVVYRKASGRAVAAVRKEGDAAVVWFKHDLRIDDHPGLVAAASQHRTVVPFYVFDPRILSGFSDEMLDLLLFALEDLRKVLKEQGSDLLIGYGAAEKAIIELVNKVKATQIFTEEEVEYNLRRIVDTVETSLSDISFSRGSPKLIIWKSPFYDIKDLKEIPSAYFDFQKLRLPLMVPLASPVLPELNTDWERGALPAYDYLKKYMAENTCQSDEIWSSLKRTSAKAILHQGTINQTIAKNKLVLGLDESKKNNKESSLVIEKTQKAKSIGSLFAEGGNQVRGGTDVVLNALAAYLRYLEGTARDDWQELHQKLRVAETRKGTSFGVLFGSALRLGIISRRKVHHEAINYERERNAGFLSPFGYSSPTVAAAVETVCSMEWYWLLSLKSQICNSEELYPIRIWRWNGYLIQYTVVGQKGPAVLLVHGFGAFLEHFRGNLSSMANNGHRVWALTLLGFGKSEKPNVLYTELMWAELLRDFIVDVVGEPVHLVGNSIGGYFVATVAGLWPIMVKSVVLLNTAGSVVSGYSSAQLTEARQTSGIMWLGSQLLLWYLRLRVGTILKECYPTNSERADSWLVKEILRASYDPGVPIVMESVVNFNLSVPLNYLLGSFGRKVLIMQGVKDPLSKSNLRLSMLREHCSGVTVSELDAGHCPHDEVPEEVNSILNDWIASYELDSCVQTLLKIFELFHSSDIKIFYSRFFSPHLSNICFSRVTMFQM</sequence>
<organism evidence="2 3">
    <name type="scientific">Dioscorea zingiberensis</name>
    <dbReference type="NCBI Taxonomy" id="325984"/>
    <lineage>
        <taxon>Eukaryota</taxon>
        <taxon>Viridiplantae</taxon>
        <taxon>Streptophyta</taxon>
        <taxon>Embryophyta</taxon>
        <taxon>Tracheophyta</taxon>
        <taxon>Spermatophyta</taxon>
        <taxon>Magnoliopsida</taxon>
        <taxon>Liliopsida</taxon>
        <taxon>Dioscoreales</taxon>
        <taxon>Dioscoreaceae</taxon>
        <taxon>Dioscorea</taxon>
    </lineage>
</organism>
<gene>
    <name evidence="2" type="ORF">J5N97_025446</name>
</gene>
<dbReference type="EMBL" id="JAGGNH010000007">
    <property type="protein sequence ID" value="KAJ0968529.1"/>
    <property type="molecule type" value="Genomic_DNA"/>
</dbReference>
<dbReference type="Proteomes" id="UP001085076">
    <property type="component" value="Miscellaneous, Linkage group lg07"/>
</dbReference>
<dbReference type="InterPro" id="IPR000073">
    <property type="entry name" value="AB_hydrolase_1"/>
</dbReference>
<reference evidence="2" key="1">
    <citation type="submission" date="2021-03" db="EMBL/GenBank/DDBJ databases">
        <authorList>
            <person name="Li Z."/>
            <person name="Yang C."/>
        </authorList>
    </citation>
    <scope>NUCLEOTIDE SEQUENCE</scope>
    <source>
        <strain evidence="2">Dzin_1.0</strain>
        <tissue evidence="2">Leaf</tissue>
    </source>
</reference>
<dbReference type="PANTHER" id="PTHR47832">
    <property type="entry name" value="DNA PHOTOLYASE"/>
    <property type="match status" value="1"/>
</dbReference>
<feature type="domain" description="Photolyase/cryptochrome alpha/beta" evidence="1">
    <location>
        <begin position="38"/>
        <end position="163"/>
    </location>
</feature>
<evidence type="ECO:0000313" key="3">
    <source>
        <dbReference type="Proteomes" id="UP001085076"/>
    </source>
</evidence>
<dbReference type="Gene3D" id="3.40.50.1820">
    <property type="entry name" value="alpha/beta hydrolase"/>
    <property type="match status" value="1"/>
</dbReference>
<accession>A0A9D5C8Q7</accession>
<keyword evidence="3" id="KW-1185">Reference proteome</keyword>
<protein>
    <recommendedName>
        <fullName evidence="1">Photolyase/cryptochrome alpha/beta domain-containing protein</fullName>
    </recommendedName>
</protein>
<dbReference type="InterPro" id="IPR036155">
    <property type="entry name" value="Crypto/Photolyase_N_sf"/>
</dbReference>
<proteinExistence type="predicted"/>
<dbReference type="SUPFAM" id="SSF53474">
    <property type="entry name" value="alpha/beta-Hydrolases"/>
    <property type="match status" value="1"/>
</dbReference>
<dbReference type="Gene3D" id="3.40.50.620">
    <property type="entry name" value="HUPs"/>
    <property type="match status" value="1"/>
</dbReference>
<dbReference type="Pfam" id="PF00561">
    <property type="entry name" value="Abhydrolase_1"/>
    <property type="match status" value="1"/>
</dbReference>
<dbReference type="InterPro" id="IPR029058">
    <property type="entry name" value="AB_hydrolase_fold"/>
</dbReference>
<dbReference type="Pfam" id="PF00875">
    <property type="entry name" value="DNA_photolyase"/>
    <property type="match status" value="1"/>
</dbReference>